<organism evidence="5">
    <name type="scientific">Hydra vulgaris</name>
    <name type="common">Hydra</name>
    <name type="synonym">Hydra attenuata</name>
    <dbReference type="NCBI Taxonomy" id="6087"/>
    <lineage>
        <taxon>Eukaryota</taxon>
        <taxon>Metazoa</taxon>
        <taxon>Cnidaria</taxon>
        <taxon>Hydrozoa</taxon>
        <taxon>Hydroidolina</taxon>
        <taxon>Anthoathecata</taxon>
        <taxon>Aplanulata</taxon>
        <taxon>Hydridae</taxon>
        <taxon>Hydra</taxon>
    </lineage>
</organism>
<dbReference type="PRINTS" id="PR00368">
    <property type="entry name" value="FADPNR"/>
</dbReference>
<evidence type="ECO:0000256" key="3">
    <source>
        <dbReference type="ARBA" id="ARBA00022827"/>
    </source>
</evidence>
<keyword evidence="2" id="KW-0285">Flavoprotein</keyword>
<feature type="domain" description="FAD/NAD(P)-binding" evidence="4">
    <location>
        <begin position="7"/>
        <end position="196"/>
    </location>
</feature>
<comment type="cofactor">
    <cofactor evidence="1">
        <name>FAD</name>
        <dbReference type="ChEBI" id="CHEBI:57692"/>
    </cofactor>
</comment>
<dbReference type="Pfam" id="PF07992">
    <property type="entry name" value="Pyr_redox_2"/>
    <property type="match status" value="2"/>
</dbReference>
<reference evidence="5" key="1">
    <citation type="journal article" date="2013" name="Genome Biol. Evol.">
        <title>Punctuated emergences of genetic and phenotypic innovations in eumetazoan, bilaterian, euteleostome, and hominidae ancestors.</title>
        <authorList>
            <person name="Wenger Y."/>
            <person name="Galliot B."/>
        </authorList>
    </citation>
    <scope>NUCLEOTIDE SEQUENCE</scope>
    <source>
        <tissue evidence="5">Whole animals</tissue>
    </source>
</reference>
<protein>
    <submittedName>
        <fullName evidence="5">Pyridine nucleotide-disulfide oxidoreductase domain-containing protein 1</fullName>
    </submittedName>
</protein>
<dbReference type="PANTHER" id="PTHR43429:SF2">
    <property type="entry name" value="PYRIDINE NUCLEOTIDE-DISULFIDE OXIDOREDUCTASE DOMAIN-CONTAINING PROTEIN 1"/>
    <property type="match status" value="1"/>
</dbReference>
<evidence type="ECO:0000256" key="1">
    <source>
        <dbReference type="ARBA" id="ARBA00001974"/>
    </source>
</evidence>
<proteinExistence type="evidence at transcript level"/>
<dbReference type="AlphaFoldDB" id="T2M974"/>
<dbReference type="InterPro" id="IPR036188">
    <property type="entry name" value="FAD/NAD-bd_sf"/>
</dbReference>
<evidence type="ECO:0000256" key="2">
    <source>
        <dbReference type="ARBA" id="ARBA00022630"/>
    </source>
</evidence>
<accession>T2M974</accession>
<dbReference type="InterPro" id="IPR050260">
    <property type="entry name" value="FAD-bd_OxRdtase"/>
</dbReference>
<dbReference type="GO" id="GO:0016491">
    <property type="term" value="F:oxidoreductase activity"/>
    <property type="evidence" value="ECO:0007669"/>
    <property type="project" value="InterPro"/>
</dbReference>
<dbReference type="Gene3D" id="3.50.50.60">
    <property type="entry name" value="FAD/NAD(P)-binding domain"/>
    <property type="match status" value="3"/>
</dbReference>
<evidence type="ECO:0000259" key="4">
    <source>
        <dbReference type="Pfam" id="PF07992"/>
    </source>
</evidence>
<gene>
    <name evidence="5" type="primary">PYROXD1</name>
</gene>
<sequence>RFIMAKTVVIIGGGVTGTSCAEHVSMYSPDANIVLLAATDLVKTAVSLRKLTKTTDELVLKELPKLMFESPLLNVTVKTGVVDSINAEVQEITLNDGIKLHYDKLCICTGGSPNVSYELMSHPYVVLVRDTDTVKLFEQRLSNAKKIVVVGNGGIALELVFEVVKCKIVWCVKHDHIGTNFFDKGASEFLLPILEQNYADKECPVRKADTLISKEKRYFVERYKLADSHTITGSALGPDWCLNKNLCGNLTSEKRNVQIKYNCQVAEILPSTFNILNSKKKNVYVKLSNGEIIGCDFIVYATGVKPNVPKIHTKVHQIKCSPEGHLLVDANMRTSIPNIYAGGDCCQASWDQSNYWFQMNLWTQAWQFGAFAGKCIANHLKFDLDLPLDFCFELFTHATKFFGYKVILLGCYNAQKIDKTSCELLVRCTPGIEYVKLVMLNGRVQGATLIGETGLEETLENLIINEIDVGFMGTSLLDPDIDIEDFFD</sequence>
<dbReference type="OrthoDB" id="202203at2759"/>
<dbReference type="PANTHER" id="PTHR43429">
    <property type="entry name" value="PYRIDINE NUCLEOTIDE-DISULFIDE OXIDOREDUCTASE DOMAIN-CONTAINING"/>
    <property type="match status" value="1"/>
</dbReference>
<dbReference type="InterPro" id="IPR023753">
    <property type="entry name" value="FAD/NAD-binding_dom"/>
</dbReference>
<feature type="domain" description="FAD/NAD(P)-binding" evidence="4">
    <location>
        <begin position="253"/>
        <end position="367"/>
    </location>
</feature>
<evidence type="ECO:0000313" key="5">
    <source>
        <dbReference type="EMBL" id="CDG68475.1"/>
    </source>
</evidence>
<dbReference type="SUPFAM" id="SSF51905">
    <property type="entry name" value="FAD/NAD(P)-binding domain"/>
    <property type="match status" value="1"/>
</dbReference>
<name>T2M974_HYDVU</name>
<dbReference type="EMBL" id="HAAD01002243">
    <property type="protein sequence ID" value="CDG68475.1"/>
    <property type="molecule type" value="mRNA"/>
</dbReference>
<feature type="non-terminal residue" evidence="5">
    <location>
        <position position="1"/>
    </location>
</feature>
<keyword evidence="3" id="KW-0274">FAD</keyword>